<evidence type="ECO:0000313" key="1">
    <source>
        <dbReference type="EMBL" id="JAH32621.1"/>
    </source>
</evidence>
<organism evidence="1">
    <name type="scientific">Anguilla anguilla</name>
    <name type="common">European freshwater eel</name>
    <name type="synonym">Muraena anguilla</name>
    <dbReference type="NCBI Taxonomy" id="7936"/>
    <lineage>
        <taxon>Eukaryota</taxon>
        <taxon>Metazoa</taxon>
        <taxon>Chordata</taxon>
        <taxon>Craniata</taxon>
        <taxon>Vertebrata</taxon>
        <taxon>Euteleostomi</taxon>
        <taxon>Actinopterygii</taxon>
        <taxon>Neopterygii</taxon>
        <taxon>Teleostei</taxon>
        <taxon>Anguilliformes</taxon>
        <taxon>Anguillidae</taxon>
        <taxon>Anguilla</taxon>
    </lineage>
</organism>
<proteinExistence type="predicted"/>
<dbReference type="AlphaFoldDB" id="A0A0E9RU12"/>
<name>A0A0E9RU12_ANGAN</name>
<sequence>MLPVIKNLQFIEMHPYTKQQYFTIECKCAPRLLRAGREKTQG</sequence>
<reference evidence="1" key="2">
    <citation type="journal article" date="2015" name="Fish Shellfish Immunol.">
        <title>Early steps in the European eel (Anguilla anguilla)-Vibrio vulnificus interaction in the gills: Role of the RtxA13 toxin.</title>
        <authorList>
            <person name="Callol A."/>
            <person name="Pajuelo D."/>
            <person name="Ebbesson L."/>
            <person name="Teles M."/>
            <person name="MacKenzie S."/>
            <person name="Amaro C."/>
        </authorList>
    </citation>
    <scope>NUCLEOTIDE SEQUENCE</scope>
</reference>
<accession>A0A0E9RU12</accession>
<protein>
    <submittedName>
        <fullName evidence="1">Uncharacterized protein</fullName>
    </submittedName>
</protein>
<dbReference type="EMBL" id="GBXM01075956">
    <property type="protein sequence ID" value="JAH32621.1"/>
    <property type="molecule type" value="Transcribed_RNA"/>
</dbReference>
<reference evidence="1" key="1">
    <citation type="submission" date="2014-11" db="EMBL/GenBank/DDBJ databases">
        <authorList>
            <person name="Amaro Gonzalez C."/>
        </authorList>
    </citation>
    <scope>NUCLEOTIDE SEQUENCE</scope>
</reference>